<dbReference type="CDD" id="cd14447">
    <property type="entry name" value="SPX"/>
    <property type="match status" value="1"/>
</dbReference>
<dbReference type="InterPro" id="IPR042267">
    <property type="entry name" value="VTC_sf"/>
</dbReference>
<dbReference type="PANTHER" id="PTHR46140:SF1">
    <property type="entry name" value="VACUOLAR TRANSPORTER CHAPERONE COMPLEX SUBUNIT 4-RELATED"/>
    <property type="match status" value="1"/>
</dbReference>
<evidence type="ECO:0000313" key="8">
    <source>
        <dbReference type="EMBL" id="KAL3810985.1"/>
    </source>
</evidence>
<dbReference type="InterPro" id="IPR051572">
    <property type="entry name" value="VTC_Complex_Subunit"/>
</dbReference>
<evidence type="ECO:0000256" key="6">
    <source>
        <dbReference type="SAM" id="Phobius"/>
    </source>
</evidence>
<dbReference type="GO" id="GO:0006799">
    <property type="term" value="P:polyphosphate biosynthetic process"/>
    <property type="evidence" value="ECO:0007669"/>
    <property type="project" value="UniProtKB-ARBA"/>
</dbReference>
<dbReference type="EMBL" id="JALLPB020000289">
    <property type="protein sequence ID" value="KAL3810985.1"/>
    <property type="molecule type" value="Genomic_DNA"/>
</dbReference>
<dbReference type="PROSITE" id="PS51382">
    <property type="entry name" value="SPX"/>
    <property type="match status" value="1"/>
</dbReference>
<gene>
    <name evidence="8" type="ORF">ACHAXA_008571</name>
</gene>
<accession>A0ABD3RDA2</accession>
<dbReference type="Pfam" id="PF02656">
    <property type="entry name" value="DUF202"/>
    <property type="match status" value="1"/>
</dbReference>
<evidence type="ECO:0000256" key="5">
    <source>
        <dbReference type="ARBA" id="ARBA00023136"/>
    </source>
</evidence>
<keyword evidence="4 6" id="KW-1133">Transmembrane helix</keyword>
<protein>
    <recommendedName>
        <fullName evidence="7">SPX domain-containing protein</fullName>
    </recommendedName>
</protein>
<keyword evidence="2" id="KW-0926">Vacuole</keyword>
<proteinExistence type="predicted"/>
<feature type="transmembrane region" description="Helical" evidence="6">
    <location>
        <begin position="655"/>
        <end position="675"/>
    </location>
</feature>
<organism evidence="8 9">
    <name type="scientific">Cyclostephanos tholiformis</name>
    <dbReference type="NCBI Taxonomy" id="382380"/>
    <lineage>
        <taxon>Eukaryota</taxon>
        <taxon>Sar</taxon>
        <taxon>Stramenopiles</taxon>
        <taxon>Ochrophyta</taxon>
        <taxon>Bacillariophyta</taxon>
        <taxon>Coscinodiscophyceae</taxon>
        <taxon>Thalassiosirophycidae</taxon>
        <taxon>Stephanodiscales</taxon>
        <taxon>Stephanodiscaceae</taxon>
        <taxon>Cyclostephanos</taxon>
    </lineage>
</organism>
<dbReference type="InterPro" id="IPR004331">
    <property type="entry name" value="SPX_dom"/>
</dbReference>
<dbReference type="AlphaFoldDB" id="A0ABD3RDA2"/>
<dbReference type="Gene3D" id="3.20.100.30">
    <property type="entry name" value="VTC, catalytic tunnel domain"/>
    <property type="match status" value="1"/>
</dbReference>
<dbReference type="GO" id="GO:0005774">
    <property type="term" value="C:vacuolar membrane"/>
    <property type="evidence" value="ECO:0007669"/>
    <property type="project" value="UniProtKB-SubCell"/>
</dbReference>
<comment type="caution">
    <text evidence="8">The sequence shown here is derived from an EMBL/GenBank/DDBJ whole genome shotgun (WGS) entry which is preliminary data.</text>
</comment>
<dbReference type="Pfam" id="PF09359">
    <property type="entry name" value="VTC"/>
    <property type="match status" value="1"/>
</dbReference>
<evidence type="ECO:0000256" key="2">
    <source>
        <dbReference type="ARBA" id="ARBA00022554"/>
    </source>
</evidence>
<keyword evidence="9" id="KW-1185">Reference proteome</keyword>
<evidence type="ECO:0000256" key="4">
    <source>
        <dbReference type="ARBA" id="ARBA00022989"/>
    </source>
</evidence>
<dbReference type="Proteomes" id="UP001530377">
    <property type="component" value="Unassembled WGS sequence"/>
</dbReference>
<sequence length="728" mass="82500">MVKFGLKLMENRAADYPPDVYVDYDKLKSIIKELALKKLAKVDTTTREVSLTAPPPTNAAGRMLTKDDSPVTEEDFYSTIDAELHKVESFTLQRVTMLRSEISNVERMVSGGRPNPDDVEKVRSMADAVAGSFLTLEKYVNINFMGFHKILKKHDKNSPGHACKQFYINRMHNQAWVRGDYSDVVVRLSAIYSCLRDDHVAEENKGEAQAFSRSTTKYWVRTEDVSKVKYAVLKHLPVFLQKTSTGESDSQLTNSVYFDNDQLELYHGRLDKTPGAIAYRLRWYGAGNPTTVFFERKTHRDTWTGEASVKERFIVPESDVKRVLNDEYPIAEKREEMKKKGATDAELDDWETLVREMVQVVQTKQLMPTMRTQYMRTAFQIPFDATVRISLDTNLCMISERGYDTEGGAKWYRDPEKPLMDNEITRFPHAVLEVKIELGGATTEPPDWVTELQNSGMLYEVHKFSKFIHGCATLLPEYVRSVPYWIDDASIRDSIIRSGGGRILVKEDSETGVGPGANEIYNHLLPFGNVKEPHLNAKGRTANTESLVEAGPTKTAVVSGSDYYAGADVSDEEILNSTVQGCFEDTCSGWLFPFCSGYNDEMLAPTSVQKIEPKIFFANERTFLHWLHAGVTLYTIAAGILAFASETDSVSAHWYAMALLPISLGFCLYALHLFLWRAEKIRTRIPGRWDDSRGPLMLGSILAGVLFINFIVKCKEIRLYYEMESQEL</sequence>
<dbReference type="InterPro" id="IPR003807">
    <property type="entry name" value="DUF202"/>
</dbReference>
<evidence type="ECO:0000313" key="9">
    <source>
        <dbReference type="Proteomes" id="UP001530377"/>
    </source>
</evidence>
<evidence type="ECO:0000259" key="7">
    <source>
        <dbReference type="PROSITE" id="PS51382"/>
    </source>
</evidence>
<reference evidence="8 9" key="1">
    <citation type="submission" date="2024-10" db="EMBL/GenBank/DDBJ databases">
        <title>Updated reference genomes for cyclostephanoid diatoms.</title>
        <authorList>
            <person name="Roberts W.R."/>
            <person name="Alverson A.J."/>
        </authorList>
    </citation>
    <scope>NUCLEOTIDE SEQUENCE [LARGE SCALE GENOMIC DNA]</scope>
    <source>
        <strain evidence="8 9">AJA228-03</strain>
    </source>
</reference>
<keyword evidence="3 6" id="KW-0812">Transmembrane</keyword>
<feature type="domain" description="SPX" evidence="7">
    <location>
        <begin position="2"/>
        <end position="168"/>
    </location>
</feature>
<dbReference type="PANTHER" id="PTHR46140">
    <property type="entry name" value="VACUOLAR TRANSPORTER CHAPERONE 1-RELATED"/>
    <property type="match status" value="1"/>
</dbReference>
<feature type="transmembrane region" description="Helical" evidence="6">
    <location>
        <begin position="695"/>
        <end position="712"/>
    </location>
</feature>
<keyword evidence="5 6" id="KW-0472">Membrane</keyword>
<dbReference type="InterPro" id="IPR018966">
    <property type="entry name" value="VTC_domain"/>
</dbReference>
<dbReference type="CDD" id="cd07751">
    <property type="entry name" value="PolyPPase_VTC4_like"/>
    <property type="match status" value="1"/>
</dbReference>
<evidence type="ECO:0000256" key="3">
    <source>
        <dbReference type="ARBA" id="ARBA00022692"/>
    </source>
</evidence>
<name>A0ABD3RDA2_9STRA</name>
<evidence type="ECO:0000256" key="1">
    <source>
        <dbReference type="ARBA" id="ARBA00004128"/>
    </source>
</evidence>
<feature type="transmembrane region" description="Helical" evidence="6">
    <location>
        <begin position="623"/>
        <end position="643"/>
    </location>
</feature>
<comment type="subcellular location">
    <subcellularLocation>
        <location evidence="1">Vacuole membrane</location>
        <topology evidence="1">Multi-pass membrane protein</topology>
    </subcellularLocation>
</comment>